<dbReference type="OMA" id="KFKDWDT"/>
<dbReference type="GO" id="GO:0046872">
    <property type="term" value="F:metal ion binding"/>
    <property type="evidence" value="ECO:0007669"/>
    <property type="project" value="UniProtKB-KW"/>
</dbReference>
<feature type="region of interest" description="Disordered" evidence="5">
    <location>
        <begin position="328"/>
        <end position="510"/>
    </location>
</feature>
<dbReference type="SUPFAM" id="SSF57716">
    <property type="entry name" value="Glucocorticoid receptor-like (DNA-binding domain)"/>
    <property type="match status" value="3"/>
</dbReference>
<feature type="region of interest" description="Disordered" evidence="5">
    <location>
        <begin position="241"/>
        <end position="271"/>
    </location>
</feature>
<feature type="compositionally biased region" description="Polar residues" evidence="5">
    <location>
        <begin position="1347"/>
        <end position="1362"/>
    </location>
</feature>
<name>A0A7M7JQU9_VARDE</name>
<dbReference type="Pfam" id="PF00412">
    <property type="entry name" value="LIM"/>
    <property type="match status" value="2"/>
</dbReference>
<feature type="domain" description="LIM zinc-binding" evidence="6">
    <location>
        <begin position="1260"/>
        <end position="1320"/>
    </location>
</feature>
<feature type="region of interest" description="Disordered" evidence="5">
    <location>
        <begin position="1103"/>
        <end position="1132"/>
    </location>
</feature>
<keyword evidence="8" id="KW-1185">Reference proteome</keyword>
<evidence type="ECO:0000256" key="5">
    <source>
        <dbReference type="SAM" id="MobiDB-lite"/>
    </source>
</evidence>
<dbReference type="Proteomes" id="UP000594260">
    <property type="component" value="Unplaced"/>
</dbReference>
<feature type="region of interest" description="Disordered" evidence="5">
    <location>
        <begin position="1224"/>
        <end position="1245"/>
    </location>
</feature>
<dbReference type="PROSITE" id="PS50023">
    <property type="entry name" value="LIM_DOMAIN_2"/>
    <property type="match status" value="2"/>
</dbReference>
<feature type="compositionally biased region" description="Basic and acidic residues" evidence="5">
    <location>
        <begin position="29"/>
        <end position="40"/>
    </location>
</feature>
<dbReference type="Gene3D" id="3.30.40.150">
    <property type="entry name" value="TRAF-like zinc-finger, N-terminal subdomain"/>
    <property type="match status" value="1"/>
</dbReference>
<feature type="compositionally biased region" description="Polar residues" evidence="5">
    <location>
        <begin position="1039"/>
        <end position="1050"/>
    </location>
</feature>
<feature type="region of interest" description="Disordered" evidence="5">
    <location>
        <begin position="1335"/>
        <end position="1362"/>
    </location>
</feature>
<dbReference type="EnsemblMetazoa" id="XM_022795223">
    <property type="protein sequence ID" value="XP_022650958"/>
    <property type="gene ID" value="LOC111246034"/>
</dbReference>
<keyword evidence="2 4" id="KW-0862">Zinc</keyword>
<feature type="region of interest" description="Disordered" evidence="5">
    <location>
        <begin position="845"/>
        <end position="906"/>
    </location>
</feature>
<protein>
    <recommendedName>
        <fullName evidence="6">LIM zinc-binding domain-containing protein</fullName>
    </recommendedName>
</protein>
<feature type="compositionally biased region" description="Polar residues" evidence="5">
    <location>
        <begin position="1226"/>
        <end position="1243"/>
    </location>
</feature>
<dbReference type="OrthoDB" id="25654at2759"/>
<dbReference type="GeneID" id="111246034"/>
<evidence type="ECO:0000256" key="3">
    <source>
        <dbReference type="ARBA" id="ARBA00023038"/>
    </source>
</evidence>
<feature type="compositionally biased region" description="Polar residues" evidence="5">
    <location>
        <begin position="125"/>
        <end position="136"/>
    </location>
</feature>
<evidence type="ECO:0000259" key="6">
    <source>
        <dbReference type="PROSITE" id="PS50023"/>
    </source>
</evidence>
<dbReference type="CDD" id="cd09358">
    <property type="entry name" value="LIM_Mical_like"/>
    <property type="match status" value="1"/>
</dbReference>
<dbReference type="InParanoid" id="A0A7M7JQU9"/>
<dbReference type="PANTHER" id="PTHR24206">
    <property type="entry name" value="OS06G0237300 PROTEIN"/>
    <property type="match status" value="1"/>
</dbReference>
<feature type="compositionally biased region" description="Polar residues" evidence="5">
    <location>
        <begin position="149"/>
        <end position="176"/>
    </location>
</feature>
<feature type="compositionally biased region" description="Low complexity" evidence="5">
    <location>
        <begin position="41"/>
        <end position="52"/>
    </location>
</feature>
<evidence type="ECO:0000313" key="7">
    <source>
        <dbReference type="EnsemblMetazoa" id="XP_022650958"/>
    </source>
</evidence>
<dbReference type="SMART" id="SM00132">
    <property type="entry name" value="LIM"/>
    <property type="match status" value="2"/>
</dbReference>
<proteinExistence type="predicted"/>
<feature type="region of interest" description="Disordered" evidence="5">
    <location>
        <begin position="125"/>
        <end position="202"/>
    </location>
</feature>
<feature type="compositionally biased region" description="Polar residues" evidence="5">
    <location>
        <begin position="331"/>
        <end position="344"/>
    </location>
</feature>
<sequence length="1362" mass="149164">MVLKSSNKISSTMSVKKTTSTTTTTSFSRSHDAGGTEKKVPSAGESSASVASPVSLSAERDIHLHCENCINVGTCHDSTCPIVPCDCGHKLHECKLEDHALLCREADFKVRGALSGRANGSRWIQRSATHVRNPSSAVPPALRKHPELSSLSPNRMASPSQLDAGSASQRSPNQDYLPTSTPPTSPLESSPPSQTNSNSGAGKRFLLDDVEMNVLETLAKENPDLLTHGVNLDIEETITCSPEDDTPPGLHESDMMSPSSEQTGSGLNSERNSVPNVEIFVVADSAESKRRTDSLVELGENIVAEAVQLAKSTVEDMLLRTQEEKLAAAQQHMNKGDVNNQAETVTPDKARISPNSGDNGETMINKAEEQKQTSELLDSLMKTPRPAARTSLAGEDADSLSEEPDNNEPDSEQMLDDASLSLHGHEEPETVSEESSSCLEPVRVQGAKSPTLEDIPDLPDDQEKKAKLRSKARKDVIEEVIDEDDDDDDESQNSDTESHSPSPLDNYRRSRTVVRKVKKVEATVIHSESTMTTGKQEKLQSSATSSNQTTRIIRRNENPNKIVNTTCRSQQLLPSFVKPIPRLSLPQKQSYVQNAVENRICNGHGSMPLSPERALRSRENIPSISIECLKNAYDSLAQAKQGGDSATLSKPTSCPDDLVPVNINALRESLTRQTSIHAAREASPIEDVKLSVDKKKLQNQFSVESGDVDGKCKRCQGTVYPAECVRAEKAQYHKKCFTCKECKKSLSAESYHSHESELYCANHFKQLFQPKANFDRTVTPNGQEMSSGCISVDDGKQREPIIRENEPAQLPPDVVRCGTGSTMEDLEGLNLNLASIKSQFEKKDKADINAKGQPAVDRSASSRSDVLRKRLERYQSVVAGEAKAESSDEEGGDDQADSSKKIEPCREIGELKAQWESGRVNNDNGFATADAESLHEKICPGLSKTKVAYEKAIKESHTKENKTSPPEDVSVGHALANSLKKKFESGEVAKEEEAERLEAVKSEKEEDLSVCQDPVIAQQAKLLFQKIDKEIAARPTAPPTTSLVRTPSDSRWSRASFGEAPKDIEVVHGSEPGYKEQVEVETAALSERYRFFENFKEEAASVKKKFQMTPPRELEPRNRDASPPPVCERDPNVVVGSITTTDIPNVDTATKMRQKFETLCQTGGLQEPPVKTCQVPKPRPLKKPSLDASPPQVTATSSAHVIEEDCMPADNITRNMRAVFERNNVADKNNGSGQLSSPASTERVNPPKVSRFVFGTPETEVCSMCQGKVFPMERREASGLVMHTKCFKCTRCNINLRLDGYSQKGGKLYCEAHYQQLFKVKGNYDEGFGCEKWSRTPSPSAHDAPPTSLNLPPAASNQTLIA</sequence>
<dbReference type="Gene3D" id="2.10.110.10">
    <property type="entry name" value="Cysteine Rich Protein"/>
    <property type="match status" value="2"/>
</dbReference>
<dbReference type="InterPro" id="IPR001781">
    <property type="entry name" value="Znf_LIM"/>
</dbReference>
<dbReference type="RefSeq" id="XP_022650958.1">
    <property type="nucleotide sequence ID" value="XM_022795223.1"/>
</dbReference>
<evidence type="ECO:0000313" key="8">
    <source>
        <dbReference type="Proteomes" id="UP000594260"/>
    </source>
</evidence>
<dbReference type="KEGG" id="vde:111246034"/>
<evidence type="ECO:0000256" key="1">
    <source>
        <dbReference type="ARBA" id="ARBA00022723"/>
    </source>
</evidence>
<dbReference type="InterPro" id="IPR043013">
    <property type="entry name" value="Znf_TRAF_N"/>
</dbReference>
<accession>A0A7M7JQU9</accession>
<keyword evidence="3 4" id="KW-0440">LIM domain</keyword>
<feature type="region of interest" description="Disordered" evidence="5">
    <location>
        <begin position="528"/>
        <end position="549"/>
    </location>
</feature>
<feature type="compositionally biased region" description="Acidic residues" evidence="5">
    <location>
        <begin position="887"/>
        <end position="896"/>
    </location>
</feature>
<feature type="domain" description="LIM zinc-binding" evidence="6">
    <location>
        <begin position="710"/>
        <end position="770"/>
    </location>
</feature>
<feature type="compositionally biased region" description="Polar residues" evidence="5">
    <location>
        <begin position="256"/>
        <end position="271"/>
    </location>
</feature>
<feature type="region of interest" description="Disordered" evidence="5">
    <location>
        <begin position="982"/>
        <end position="1004"/>
    </location>
</feature>
<keyword evidence="1 4" id="KW-0479">Metal-binding</keyword>
<feature type="region of interest" description="Disordered" evidence="5">
    <location>
        <begin position="1"/>
        <end position="52"/>
    </location>
</feature>
<dbReference type="PROSITE" id="PS00478">
    <property type="entry name" value="LIM_DOMAIN_1"/>
    <property type="match status" value="1"/>
</dbReference>
<feature type="compositionally biased region" description="Polar residues" evidence="5">
    <location>
        <begin position="493"/>
        <end position="503"/>
    </location>
</feature>
<feature type="compositionally biased region" description="Basic and acidic residues" evidence="5">
    <location>
        <begin position="897"/>
        <end position="906"/>
    </location>
</feature>
<organism evidence="7 8">
    <name type="scientific">Varroa destructor</name>
    <name type="common">Honeybee mite</name>
    <dbReference type="NCBI Taxonomy" id="109461"/>
    <lineage>
        <taxon>Eukaryota</taxon>
        <taxon>Metazoa</taxon>
        <taxon>Ecdysozoa</taxon>
        <taxon>Arthropoda</taxon>
        <taxon>Chelicerata</taxon>
        <taxon>Arachnida</taxon>
        <taxon>Acari</taxon>
        <taxon>Parasitiformes</taxon>
        <taxon>Mesostigmata</taxon>
        <taxon>Gamasina</taxon>
        <taxon>Dermanyssoidea</taxon>
        <taxon>Varroidae</taxon>
        <taxon>Varroa</taxon>
    </lineage>
</organism>
<feature type="compositionally biased region" description="Low complexity" evidence="5">
    <location>
        <begin position="10"/>
        <end position="28"/>
    </location>
</feature>
<feature type="compositionally biased region" description="Acidic residues" evidence="5">
    <location>
        <begin position="478"/>
        <end position="492"/>
    </location>
</feature>
<reference evidence="7" key="1">
    <citation type="submission" date="2021-01" db="UniProtKB">
        <authorList>
            <consortium name="EnsemblMetazoa"/>
        </authorList>
    </citation>
    <scope>IDENTIFICATION</scope>
</reference>
<evidence type="ECO:0000256" key="4">
    <source>
        <dbReference type="PROSITE-ProRule" id="PRU00125"/>
    </source>
</evidence>
<feature type="compositionally biased region" description="Acidic residues" evidence="5">
    <location>
        <begin position="395"/>
        <end position="415"/>
    </location>
</feature>
<evidence type="ECO:0000256" key="2">
    <source>
        <dbReference type="ARBA" id="ARBA00022833"/>
    </source>
</evidence>
<feature type="region of interest" description="Disordered" evidence="5">
    <location>
        <begin position="1036"/>
        <end position="1055"/>
    </location>
</feature>